<dbReference type="GO" id="GO:0031902">
    <property type="term" value="C:late endosome membrane"/>
    <property type="evidence" value="ECO:0007669"/>
    <property type="project" value="UniProtKB-SubCell"/>
</dbReference>
<dbReference type="InterPro" id="IPR037519">
    <property type="entry name" value="LITAF_fam"/>
</dbReference>
<protein>
    <recommendedName>
        <fullName evidence="9">LITAF domain-containing protein</fullName>
    </recommendedName>
</protein>
<evidence type="ECO:0000256" key="7">
    <source>
        <dbReference type="ARBA" id="ARBA00023136"/>
    </source>
</evidence>
<dbReference type="PROSITE" id="PS51837">
    <property type="entry name" value="LITAF"/>
    <property type="match status" value="1"/>
</dbReference>
<comment type="caution">
    <text evidence="10">The sequence shown here is derived from an EMBL/GenBank/DDBJ whole genome shotgun (WGS) entry which is preliminary data.</text>
</comment>
<dbReference type="PANTHER" id="PTHR23292">
    <property type="entry name" value="LIPOPOLYSACCHARIDE-INDUCED TUMOR NECROSIS FACTOR-ALPHA FACTOR"/>
    <property type="match status" value="1"/>
</dbReference>
<dbReference type="Proteomes" id="UP000792457">
    <property type="component" value="Unassembled WGS sequence"/>
</dbReference>
<feature type="region of interest" description="Disordered" evidence="8">
    <location>
        <begin position="82"/>
        <end position="108"/>
    </location>
</feature>
<keyword evidence="11" id="KW-1185">Reference proteome</keyword>
<dbReference type="EMBL" id="KZ308332">
    <property type="protein sequence ID" value="KAG8227659.1"/>
    <property type="molecule type" value="Genomic_DNA"/>
</dbReference>
<dbReference type="SMART" id="SM00714">
    <property type="entry name" value="LITAF"/>
    <property type="match status" value="1"/>
</dbReference>
<evidence type="ECO:0000256" key="2">
    <source>
        <dbReference type="ARBA" id="ARBA00004481"/>
    </source>
</evidence>
<dbReference type="GO" id="GO:0008270">
    <property type="term" value="F:zinc ion binding"/>
    <property type="evidence" value="ECO:0007669"/>
    <property type="project" value="TreeGrafter"/>
</dbReference>
<evidence type="ECO:0000313" key="11">
    <source>
        <dbReference type="Proteomes" id="UP000792457"/>
    </source>
</evidence>
<dbReference type="Pfam" id="PF10601">
    <property type="entry name" value="zf-LITAF-like"/>
    <property type="match status" value="1"/>
</dbReference>
<evidence type="ECO:0000313" key="10">
    <source>
        <dbReference type="EMBL" id="KAG8227659.1"/>
    </source>
</evidence>
<accession>A0A8K0P1G8</accession>
<proteinExistence type="inferred from homology"/>
<evidence type="ECO:0000256" key="8">
    <source>
        <dbReference type="SAM" id="MobiDB-lite"/>
    </source>
</evidence>
<feature type="domain" description="LITAF" evidence="9">
    <location>
        <begin position="114"/>
        <end position="198"/>
    </location>
</feature>
<dbReference type="OrthoDB" id="5599753at2759"/>
<gene>
    <name evidence="10" type="ORF">J437_LFUL007855</name>
</gene>
<keyword evidence="7" id="KW-0472">Membrane</keyword>
<comment type="subcellular location">
    <subcellularLocation>
        <location evidence="2">Endosome membrane</location>
        <topology evidence="2">Peripheral membrane protein</topology>
    </subcellularLocation>
    <subcellularLocation>
        <location evidence="1">Late endosome membrane</location>
    </subcellularLocation>
    <subcellularLocation>
        <location evidence="3">Lysosome membrane</location>
        <topology evidence="3">Peripheral membrane protein</topology>
        <orientation evidence="3">Cytoplasmic side</orientation>
    </subcellularLocation>
</comment>
<sequence length="198" mass="21968">MTSEFMLACVRTIYDQWGGAAHMQRQYMEKFSPCRSYRMIYLRKIKIVHSECGYCCPHFGEPDKITGRRRNLLLFSKFSYEKSGPPPQNLPPLEGVNPPPPSYDAATAASPPATQAPIYQGPGAALGPTPVNMVCPSCHANITSKLSPVNSTKTHMIALVMCLCGLWPCCLIPYCVDTCRNSNHNCPVCNAYLGQYKR</sequence>
<evidence type="ECO:0000256" key="3">
    <source>
        <dbReference type="ARBA" id="ARBA00004630"/>
    </source>
</evidence>
<name>A0A8K0P1G8_LADFU</name>
<dbReference type="InterPro" id="IPR006629">
    <property type="entry name" value="LITAF"/>
</dbReference>
<dbReference type="AlphaFoldDB" id="A0A8K0P1G8"/>
<evidence type="ECO:0000256" key="4">
    <source>
        <dbReference type="ARBA" id="ARBA00005975"/>
    </source>
</evidence>
<keyword evidence="5" id="KW-0479">Metal-binding</keyword>
<evidence type="ECO:0000256" key="1">
    <source>
        <dbReference type="ARBA" id="ARBA00004414"/>
    </source>
</evidence>
<dbReference type="PANTHER" id="PTHR23292:SF14">
    <property type="entry name" value="FI16615P1-RELATED"/>
    <property type="match status" value="1"/>
</dbReference>
<reference evidence="10" key="2">
    <citation type="submission" date="2017-10" db="EMBL/GenBank/DDBJ databases">
        <title>Ladona fulva Genome sequencing and assembly.</title>
        <authorList>
            <person name="Murali S."/>
            <person name="Richards S."/>
            <person name="Bandaranaike D."/>
            <person name="Bellair M."/>
            <person name="Blankenburg K."/>
            <person name="Chao H."/>
            <person name="Dinh H."/>
            <person name="Doddapaneni H."/>
            <person name="Dugan-Rocha S."/>
            <person name="Elkadiri S."/>
            <person name="Gnanaolivu R."/>
            <person name="Hernandez B."/>
            <person name="Skinner E."/>
            <person name="Javaid M."/>
            <person name="Lee S."/>
            <person name="Li M."/>
            <person name="Ming W."/>
            <person name="Munidasa M."/>
            <person name="Muniz J."/>
            <person name="Nguyen L."/>
            <person name="Hughes D."/>
            <person name="Osuji N."/>
            <person name="Pu L.-L."/>
            <person name="Puazo M."/>
            <person name="Qu C."/>
            <person name="Quiroz J."/>
            <person name="Raj R."/>
            <person name="Weissenberger G."/>
            <person name="Xin Y."/>
            <person name="Zou X."/>
            <person name="Han Y."/>
            <person name="Worley K."/>
            <person name="Muzny D."/>
            <person name="Gibbs R."/>
        </authorList>
    </citation>
    <scope>NUCLEOTIDE SEQUENCE</scope>
    <source>
        <strain evidence="10">Sampled in the wild</strain>
    </source>
</reference>
<evidence type="ECO:0000256" key="5">
    <source>
        <dbReference type="ARBA" id="ARBA00022723"/>
    </source>
</evidence>
<organism evidence="10 11">
    <name type="scientific">Ladona fulva</name>
    <name type="common">Scarce chaser dragonfly</name>
    <name type="synonym">Libellula fulva</name>
    <dbReference type="NCBI Taxonomy" id="123851"/>
    <lineage>
        <taxon>Eukaryota</taxon>
        <taxon>Metazoa</taxon>
        <taxon>Ecdysozoa</taxon>
        <taxon>Arthropoda</taxon>
        <taxon>Hexapoda</taxon>
        <taxon>Insecta</taxon>
        <taxon>Pterygota</taxon>
        <taxon>Palaeoptera</taxon>
        <taxon>Odonata</taxon>
        <taxon>Epiprocta</taxon>
        <taxon>Anisoptera</taxon>
        <taxon>Libelluloidea</taxon>
        <taxon>Libellulidae</taxon>
        <taxon>Ladona</taxon>
    </lineage>
</organism>
<reference evidence="10" key="1">
    <citation type="submission" date="2013-04" db="EMBL/GenBank/DDBJ databases">
        <authorList>
            <person name="Qu J."/>
            <person name="Murali S.C."/>
            <person name="Bandaranaike D."/>
            <person name="Bellair M."/>
            <person name="Blankenburg K."/>
            <person name="Chao H."/>
            <person name="Dinh H."/>
            <person name="Doddapaneni H."/>
            <person name="Downs B."/>
            <person name="Dugan-Rocha S."/>
            <person name="Elkadiri S."/>
            <person name="Gnanaolivu R.D."/>
            <person name="Hernandez B."/>
            <person name="Javaid M."/>
            <person name="Jayaseelan J.C."/>
            <person name="Lee S."/>
            <person name="Li M."/>
            <person name="Ming W."/>
            <person name="Munidasa M."/>
            <person name="Muniz J."/>
            <person name="Nguyen L."/>
            <person name="Ongeri F."/>
            <person name="Osuji N."/>
            <person name="Pu L.-L."/>
            <person name="Puazo M."/>
            <person name="Qu C."/>
            <person name="Quiroz J."/>
            <person name="Raj R."/>
            <person name="Weissenberger G."/>
            <person name="Xin Y."/>
            <person name="Zou X."/>
            <person name="Han Y."/>
            <person name="Richards S."/>
            <person name="Worley K."/>
            <person name="Muzny D."/>
            <person name="Gibbs R."/>
        </authorList>
    </citation>
    <scope>NUCLEOTIDE SEQUENCE</scope>
    <source>
        <strain evidence="10">Sampled in the wild</strain>
    </source>
</reference>
<comment type="similarity">
    <text evidence="4">Belongs to the CDIP1/LITAF family.</text>
</comment>
<evidence type="ECO:0000256" key="6">
    <source>
        <dbReference type="ARBA" id="ARBA00022833"/>
    </source>
</evidence>
<dbReference type="GO" id="GO:0005765">
    <property type="term" value="C:lysosomal membrane"/>
    <property type="evidence" value="ECO:0007669"/>
    <property type="project" value="UniProtKB-SubCell"/>
</dbReference>
<keyword evidence="6" id="KW-0862">Zinc</keyword>
<evidence type="ECO:0000259" key="9">
    <source>
        <dbReference type="PROSITE" id="PS51837"/>
    </source>
</evidence>